<comment type="caution">
    <text evidence="3">The sequence shown here is derived from an EMBL/GenBank/DDBJ whole genome shotgun (WGS) entry which is preliminary data.</text>
</comment>
<keyword evidence="4" id="KW-1185">Reference proteome</keyword>
<proteinExistence type="predicted"/>
<dbReference type="SUPFAM" id="SSF53474">
    <property type="entry name" value="alpha/beta-Hydrolases"/>
    <property type="match status" value="1"/>
</dbReference>
<dbReference type="PANTHER" id="PTHR34761">
    <property type="entry name" value="NUCLEOLUS AND NEURAL PROGENITOR PROTEIN"/>
    <property type="match status" value="1"/>
</dbReference>
<dbReference type="InterPro" id="IPR052835">
    <property type="entry name" value="Nepro"/>
</dbReference>
<dbReference type="InterPro" id="IPR029058">
    <property type="entry name" value="AB_hydrolase_fold"/>
</dbReference>
<name>A0ABV1A5B9_9TELE</name>
<dbReference type="Pfam" id="PF20408">
    <property type="entry name" value="Abhydrolase_11"/>
    <property type="match status" value="1"/>
</dbReference>
<protein>
    <submittedName>
        <fullName evidence="3">Uncharacterized protein</fullName>
    </submittedName>
</protein>
<dbReference type="PANTHER" id="PTHR34761:SF1">
    <property type="entry name" value="NUCLEOLUS AND NEURAL PROGENITOR PROTEIN"/>
    <property type="match status" value="1"/>
</dbReference>
<dbReference type="Gene3D" id="3.40.50.1820">
    <property type="entry name" value="alpha/beta hydrolase"/>
    <property type="match status" value="1"/>
</dbReference>
<evidence type="ECO:0000259" key="1">
    <source>
        <dbReference type="Pfam" id="PF14780"/>
    </source>
</evidence>
<gene>
    <name evidence="3" type="ORF">AMECASPLE_000979</name>
</gene>
<dbReference type="EMBL" id="JAHRIP010084669">
    <property type="protein sequence ID" value="MEQ2313339.1"/>
    <property type="molecule type" value="Genomic_DNA"/>
</dbReference>
<accession>A0ABV1A5B9</accession>
<dbReference type="InterPro" id="IPR027951">
    <property type="entry name" value="Nepro_N"/>
</dbReference>
<dbReference type="Pfam" id="PF14780">
    <property type="entry name" value="NEPRO_N"/>
    <property type="match status" value="1"/>
</dbReference>
<reference evidence="3 4" key="1">
    <citation type="submission" date="2021-06" db="EMBL/GenBank/DDBJ databases">
        <authorList>
            <person name="Palmer J.M."/>
        </authorList>
    </citation>
    <scope>NUCLEOTIDE SEQUENCE [LARGE SCALE GENOMIC DNA]</scope>
    <source>
        <strain evidence="3 4">AS_MEX2019</strain>
        <tissue evidence="3">Muscle</tissue>
    </source>
</reference>
<sequence>MDMFNEELVKVPFGTKSLDAVLSVPASVKDVQTAVILTHGAGGDMNFKHLVSLAHALTSDGLVCLRFTCKGLNLGYRVKAYNAVRDYLKTLVRSMGCRAAAALARQLSDVSEHAVQGVICLSFPLHPPGKKHTHLQRSEDLKMLPECVRVLFVSGTEDNMCNRGLFNEVLKDMKADAEVFWLQGGSHGLTVKGRSEDSVMDETNSDAYVRPNAIGYSTSVYFQQISMAAGELWNRVNISYPCATSTVRIQFTSTTVRIFNALLLENNEVLKLLHSKVLQTEIRVLYELMYILNNSFRANKTFKGLQQVEQCVNKLKNMKLDGALQDLAELSPNRIQMALCKKTGECDVPSQPVLEWTCLKLLGAGKLLSCTLSRCSRAFTLAKQQMKWEEFLVLNLVITSMLSRLWVFFRGLLVSLTNLYQQLLKLLEAVAQAQPMPYLTDMVLPADMAEFLGPSDAFMLKKHPAFHAYLKDQKAEPQTWKKASAKFTNKKRMIIVKEDLGVSVERAVNFDAYVQLSFSKRKSVSEELSKNTKKEKFKKQAVPKDEVSGSSRIQCSEEASGLQARSVPGFISPGISREDFSFSDCDEEDGWPKKSFAIAQEKIYSGGFCYGSGLYSENQCIGLRWESSRLDSIINQGQQPELCIGRRCVRVCACVCGCVCKCAHVFE</sequence>
<dbReference type="Proteomes" id="UP001469553">
    <property type="component" value="Unassembled WGS sequence"/>
</dbReference>
<organism evidence="3 4">
    <name type="scientific">Ameca splendens</name>
    <dbReference type="NCBI Taxonomy" id="208324"/>
    <lineage>
        <taxon>Eukaryota</taxon>
        <taxon>Metazoa</taxon>
        <taxon>Chordata</taxon>
        <taxon>Craniata</taxon>
        <taxon>Vertebrata</taxon>
        <taxon>Euteleostomi</taxon>
        <taxon>Actinopterygii</taxon>
        <taxon>Neopterygii</taxon>
        <taxon>Teleostei</taxon>
        <taxon>Neoteleostei</taxon>
        <taxon>Acanthomorphata</taxon>
        <taxon>Ovalentaria</taxon>
        <taxon>Atherinomorphae</taxon>
        <taxon>Cyprinodontiformes</taxon>
        <taxon>Goodeidae</taxon>
        <taxon>Ameca</taxon>
    </lineage>
</organism>
<feature type="domain" description="Nucleolus and neural progenitor protein-like N-terminal" evidence="1">
    <location>
        <begin position="233"/>
        <end position="424"/>
    </location>
</feature>
<dbReference type="InterPro" id="IPR046879">
    <property type="entry name" value="KANL3/Tex30_Abhydrolase"/>
</dbReference>
<evidence type="ECO:0000259" key="2">
    <source>
        <dbReference type="Pfam" id="PF20408"/>
    </source>
</evidence>
<feature type="domain" description="KANL3/Tex30 alpha/beta hydrolase-like" evidence="2">
    <location>
        <begin position="93"/>
        <end position="203"/>
    </location>
</feature>
<evidence type="ECO:0000313" key="3">
    <source>
        <dbReference type="EMBL" id="MEQ2313339.1"/>
    </source>
</evidence>
<evidence type="ECO:0000313" key="4">
    <source>
        <dbReference type="Proteomes" id="UP001469553"/>
    </source>
</evidence>